<keyword evidence="1" id="KW-1133">Transmembrane helix</keyword>
<dbReference type="Proteomes" id="UP000247689">
    <property type="component" value="Unassembled WGS sequence"/>
</dbReference>
<dbReference type="AlphaFoldDB" id="A0A318D6C4"/>
<keyword evidence="3" id="KW-1185">Reference proteome</keyword>
<dbReference type="RefSeq" id="WP_110200344.1">
    <property type="nucleotide sequence ID" value="NZ_QICH01000001.1"/>
</dbReference>
<dbReference type="OrthoDB" id="9204728at2"/>
<comment type="caution">
    <text evidence="2">The sequence shown here is derived from an EMBL/GenBank/DDBJ whole genome shotgun (WGS) entry which is preliminary data.</text>
</comment>
<evidence type="ECO:0000313" key="2">
    <source>
        <dbReference type="EMBL" id="PXF64383.1"/>
    </source>
</evidence>
<reference evidence="2 3" key="1">
    <citation type="submission" date="2018-05" db="EMBL/GenBank/DDBJ databases">
        <title>Kangiella spongicola genome sequence.</title>
        <authorList>
            <person name="Maclea K.S."/>
            <person name="Goen A.E."/>
            <person name="Kelley C."/>
            <person name="Underriner A."/>
            <person name="Silverwood T."/>
            <person name="Trachtenberg A.M."/>
        </authorList>
    </citation>
    <scope>NUCLEOTIDE SEQUENCE [LARGE SCALE GENOMIC DNA]</scope>
    <source>
        <strain evidence="2 3">ATCC BAA-2076</strain>
    </source>
</reference>
<gene>
    <name evidence="2" type="ORF">DL796_04385</name>
</gene>
<proteinExistence type="predicted"/>
<sequence>MRQNIKTKEYLNRNKPKPYSPLPVDVLLKKNQHTLVVMTPDEFLDFFVRYYKKKGLSDNDIVLLVIAKLVAKGHSDAKRIQEDWEENRDNIKTAGGFLPTIADAKALSILAYDLKRGRNLWSNFRIQNTAGTSYIILEGNHRLRQHLTGTRYLANNPKVVSMGLGQKGANKAIRGGGVVTVVFSVFFHGMDQLMYDELTWHHFVGGLAADVVIAAAAAGITWAAVVGLAALGVVIGPLAAVLFVGTAASLGLSFLFSKKLSKLFSDSLKSIEDYLKIKPLSAGKVILLASNFGKVSLENTLTQLTLDIKQAKNELPQNLRYSHKDPQGFFHRVFGVPDTRNLFK</sequence>
<organism evidence="2 3">
    <name type="scientific">Kangiella spongicola</name>
    <dbReference type="NCBI Taxonomy" id="796379"/>
    <lineage>
        <taxon>Bacteria</taxon>
        <taxon>Pseudomonadati</taxon>
        <taxon>Pseudomonadota</taxon>
        <taxon>Gammaproteobacteria</taxon>
        <taxon>Kangiellales</taxon>
        <taxon>Kangiellaceae</taxon>
        <taxon>Kangiella</taxon>
    </lineage>
</organism>
<keyword evidence="1" id="KW-0812">Transmembrane</keyword>
<name>A0A318D6C4_9GAMM</name>
<dbReference type="EMBL" id="QICH01000001">
    <property type="protein sequence ID" value="PXF64383.1"/>
    <property type="molecule type" value="Genomic_DNA"/>
</dbReference>
<feature type="transmembrane region" description="Helical" evidence="1">
    <location>
        <begin position="231"/>
        <end position="256"/>
    </location>
</feature>
<accession>A0A318D6C4</accession>
<feature type="transmembrane region" description="Helical" evidence="1">
    <location>
        <begin position="203"/>
        <end position="225"/>
    </location>
</feature>
<protein>
    <submittedName>
        <fullName evidence="2">Uncharacterized protein</fullName>
    </submittedName>
</protein>
<evidence type="ECO:0000256" key="1">
    <source>
        <dbReference type="SAM" id="Phobius"/>
    </source>
</evidence>
<evidence type="ECO:0000313" key="3">
    <source>
        <dbReference type="Proteomes" id="UP000247689"/>
    </source>
</evidence>
<keyword evidence="1" id="KW-0472">Membrane</keyword>